<organism evidence="2 3">
    <name type="scientific">Streptomyces agglomeratus</name>
    <dbReference type="NCBI Taxonomy" id="285458"/>
    <lineage>
        <taxon>Bacteria</taxon>
        <taxon>Bacillati</taxon>
        <taxon>Actinomycetota</taxon>
        <taxon>Actinomycetes</taxon>
        <taxon>Kitasatosporales</taxon>
        <taxon>Streptomycetaceae</taxon>
        <taxon>Streptomyces</taxon>
    </lineage>
</organism>
<evidence type="ECO:0008006" key="4">
    <source>
        <dbReference type="Google" id="ProtNLM"/>
    </source>
</evidence>
<gene>
    <name evidence="2" type="ORF">AS594_33635</name>
</gene>
<evidence type="ECO:0000313" key="2">
    <source>
        <dbReference type="EMBL" id="OEJ28681.1"/>
    </source>
</evidence>
<evidence type="ECO:0000313" key="3">
    <source>
        <dbReference type="Proteomes" id="UP000095759"/>
    </source>
</evidence>
<dbReference type="Proteomes" id="UP000095759">
    <property type="component" value="Unassembled WGS sequence"/>
</dbReference>
<sequence length="173" mass="18943">MESLDQDLSKAIVNADAPAWSLRAAAGRQLAASAKIDEVADVLLRLLLDAQDTGVTQDTADALLARKDTVGLRHVLLARSCAACFDTADQISAALDADPDWMTTEGADRLIKQLRELKTDDDDGVRDEAERILAQIRPRRSGHSTQPLDPDNRPRPALRGDRSDYGLLRPYLD</sequence>
<dbReference type="EMBL" id="MEHJ01000001">
    <property type="protein sequence ID" value="OEJ28681.1"/>
    <property type="molecule type" value="Genomic_DNA"/>
</dbReference>
<dbReference type="AlphaFoldDB" id="A0A1E5PGM9"/>
<dbReference type="RefSeq" id="WP_069931951.1">
    <property type="nucleotide sequence ID" value="NZ_MEHJ01000001.1"/>
</dbReference>
<evidence type="ECO:0000256" key="1">
    <source>
        <dbReference type="SAM" id="MobiDB-lite"/>
    </source>
</evidence>
<reference evidence="2 3" key="1">
    <citation type="submission" date="2016-08" db="EMBL/GenBank/DDBJ databases">
        <title>Complete genome sequence of Streptomyces agglomeratus strain 6-3-2, a novel anti-MRSA actinomycete isolated from Wuli of Tebit, China.</title>
        <authorList>
            <person name="Chen X."/>
        </authorList>
    </citation>
    <scope>NUCLEOTIDE SEQUENCE [LARGE SCALE GENOMIC DNA]</scope>
    <source>
        <strain evidence="2 3">6-3-2</strain>
    </source>
</reference>
<comment type="caution">
    <text evidence="2">The sequence shown here is derived from an EMBL/GenBank/DDBJ whole genome shotgun (WGS) entry which is preliminary data.</text>
</comment>
<protein>
    <recommendedName>
        <fullName evidence="4">PBS lyase</fullName>
    </recommendedName>
</protein>
<accession>A0A1E5PGM9</accession>
<keyword evidence="3" id="KW-1185">Reference proteome</keyword>
<feature type="compositionally biased region" description="Basic and acidic residues" evidence="1">
    <location>
        <begin position="150"/>
        <end position="164"/>
    </location>
</feature>
<feature type="region of interest" description="Disordered" evidence="1">
    <location>
        <begin position="136"/>
        <end position="173"/>
    </location>
</feature>
<proteinExistence type="predicted"/>
<name>A0A1E5PGM9_9ACTN</name>